<sequence length="273" mass="29130">MSFTPVLPMSGYGGWAFLQRTLPAQKAAFEGSATVQRSEDYFREKIGSITTGAELVADRRLLEVALGAFGLDDDINNKYFIRKVLDSDLGDDSSLANRLSDDRYAAMAKAFGFGGTAATGEAGFADQILSRYVDKQFMIAVGDQDVTLRVAMNAQVDLPELAASGGSENTMWYSVLGSEPLRELFQTAFGLPDSFASIDLDQQLSVLKERSRGLTGSTSPAAYADPEVFDKLLRRFLAMAQLQDGVSSTSPGATALSLLSGSGSASSILSIIV</sequence>
<dbReference type="EMBL" id="CP047289">
    <property type="protein sequence ID" value="QUS35937.1"/>
    <property type="molecule type" value="Genomic_DNA"/>
</dbReference>
<accession>A0A8J8SKX7</accession>
<organism evidence="1 2">
    <name type="scientific">Falsirhodobacter algicola</name>
    <dbReference type="NCBI Taxonomy" id="2692330"/>
    <lineage>
        <taxon>Bacteria</taxon>
        <taxon>Pseudomonadati</taxon>
        <taxon>Pseudomonadota</taxon>
        <taxon>Alphaproteobacteria</taxon>
        <taxon>Rhodobacterales</taxon>
        <taxon>Paracoccaceae</taxon>
        <taxon>Falsirhodobacter</taxon>
    </lineage>
</organism>
<dbReference type="Pfam" id="PF06748">
    <property type="entry name" value="DUF1217"/>
    <property type="match status" value="1"/>
</dbReference>
<keyword evidence="2" id="KW-1185">Reference proteome</keyword>
<name>A0A8J8SKX7_9RHOB</name>
<reference evidence="1" key="1">
    <citation type="submission" date="2020-01" db="EMBL/GenBank/DDBJ databases">
        <authorList>
            <person name="Yang Y."/>
            <person name="Kwon Y.M."/>
        </authorList>
    </citation>
    <scope>NUCLEOTIDE SEQUENCE</scope>
    <source>
        <strain evidence="1">PG104</strain>
    </source>
</reference>
<dbReference type="KEGG" id="fap:GR316_06485"/>
<dbReference type="Proteomes" id="UP000679284">
    <property type="component" value="Chromosome"/>
</dbReference>
<dbReference type="AlphaFoldDB" id="A0A8J8SKX7"/>
<proteinExistence type="predicted"/>
<evidence type="ECO:0000313" key="2">
    <source>
        <dbReference type="Proteomes" id="UP000679284"/>
    </source>
</evidence>
<dbReference type="Gene3D" id="1.10.3700.10">
    <property type="entry name" value="AGR C 984p-like"/>
    <property type="match status" value="1"/>
</dbReference>
<evidence type="ECO:0000313" key="1">
    <source>
        <dbReference type="EMBL" id="QUS35937.1"/>
    </source>
</evidence>
<dbReference type="InterPro" id="IPR010626">
    <property type="entry name" value="DUF1217"/>
</dbReference>
<dbReference type="InterPro" id="IPR023157">
    <property type="entry name" value="AGR-C-984p-like_sf"/>
</dbReference>
<protein>
    <submittedName>
        <fullName evidence="1">DUF1217 domain-containing protein</fullName>
    </submittedName>
</protein>
<gene>
    <name evidence="1" type="ORF">GR316_06485</name>
</gene>
<dbReference type="SUPFAM" id="SSF158837">
    <property type="entry name" value="AGR C 984p-like"/>
    <property type="match status" value="1"/>
</dbReference>
<dbReference type="RefSeq" id="WP_211783157.1">
    <property type="nucleotide sequence ID" value="NZ_CP047289.1"/>
</dbReference>